<name>A0AAD2A7G3_9LAMI</name>
<reference evidence="4" key="1">
    <citation type="submission" date="2023-05" db="EMBL/GenBank/DDBJ databases">
        <authorList>
            <person name="Huff M."/>
        </authorList>
    </citation>
    <scope>NUCLEOTIDE SEQUENCE</scope>
</reference>
<feature type="compositionally biased region" description="Low complexity" evidence="1">
    <location>
        <begin position="507"/>
        <end position="520"/>
    </location>
</feature>
<evidence type="ECO:0000259" key="3">
    <source>
        <dbReference type="Pfam" id="PF14383"/>
    </source>
</evidence>
<dbReference type="InterPro" id="IPR032795">
    <property type="entry name" value="DUF3741-assoc"/>
</dbReference>
<feature type="region of interest" description="Disordered" evidence="1">
    <location>
        <begin position="41"/>
        <end position="115"/>
    </location>
</feature>
<dbReference type="PANTHER" id="PTHR31680">
    <property type="entry name" value="LONGIFOLIA PROTEIN"/>
    <property type="match status" value="1"/>
</dbReference>
<keyword evidence="5" id="KW-1185">Reference proteome</keyword>
<dbReference type="AlphaFoldDB" id="A0AAD2A7G3"/>
<feature type="domain" description="DUF4378" evidence="2">
    <location>
        <begin position="613"/>
        <end position="747"/>
    </location>
</feature>
<evidence type="ECO:0000259" key="2">
    <source>
        <dbReference type="Pfam" id="PF14309"/>
    </source>
</evidence>
<feature type="compositionally biased region" description="Pro residues" evidence="1">
    <location>
        <begin position="93"/>
        <end position="105"/>
    </location>
</feature>
<protein>
    <recommendedName>
        <fullName evidence="6">DUF4378 domain-containing protein</fullName>
    </recommendedName>
</protein>
<dbReference type="Pfam" id="PF14383">
    <property type="entry name" value="VARLMGL"/>
    <property type="match status" value="1"/>
</dbReference>
<proteinExistence type="predicted"/>
<feature type="compositionally biased region" description="Basic and acidic residues" evidence="1">
    <location>
        <begin position="487"/>
        <end position="497"/>
    </location>
</feature>
<feature type="compositionally biased region" description="Basic and acidic residues" evidence="1">
    <location>
        <begin position="74"/>
        <end position="89"/>
    </location>
</feature>
<feature type="compositionally biased region" description="Basic and acidic residues" evidence="1">
    <location>
        <begin position="187"/>
        <end position="200"/>
    </location>
</feature>
<feature type="compositionally biased region" description="Polar residues" evidence="1">
    <location>
        <begin position="368"/>
        <end position="385"/>
    </location>
</feature>
<feature type="region of interest" description="Disordered" evidence="1">
    <location>
        <begin position="364"/>
        <end position="534"/>
    </location>
</feature>
<accession>A0AAD2A7G3</accession>
<dbReference type="InterPro" id="IPR033334">
    <property type="entry name" value="LNG1/2"/>
</dbReference>
<dbReference type="Pfam" id="PF14309">
    <property type="entry name" value="DUF4378"/>
    <property type="match status" value="1"/>
</dbReference>
<evidence type="ECO:0000313" key="4">
    <source>
        <dbReference type="EMBL" id="CAI9781221.1"/>
    </source>
</evidence>
<feature type="compositionally biased region" description="Low complexity" evidence="1">
    <location>
        <begin position="411"/>
        <end position="425"/>
    </location>
</feature>
<feature type="compositionally biased region" description="Low complexity" evidence="1">
    <location>
        <begin position="54"/>
        <end position="65"/>
    </location>
</feature>
<dbReference type="PANTHER" id="PTHR31680:SF12">
    <property type="entry name" value="OS11G0587300 PROTEIN"/>
    <property type="match status" value="1"/>
</dbReference>
<dbReference type="GO" id="GO:0051513">
    <property type="term" value="P:regulation of monopolar cell growth"/>
    <property type="evidence" value="ECO:0007669"/>
    <property type="project" value="InterPro"/>
</dbReference>
<feature type="domain" description="DUF3741" evidence="3">
    <location>
        <begin position="157"/>
        <end position="184"/>
    </location>
</feature>
<evidence type="ECO:0008006" key="6">
    <source>
        <dbReference type="Google" id="ProtNLM"/>
    </source>
</evidence>
<feature type="region of interest" description="Disordered" evidence="1">
    <location>
        <begin position="181"/>
        <end position="200"/>
    </location>
</feature>
<dbReference type="EMBL" id="OU503053">
    <property type="protein sequence ID" value="CAI9781221.1"/>
    <property type="molecule type" value="Genomic_DNA"/>
</dbReference>
<gene>
    <name evidence="4" type="ORF">FPE_LOCUS28651</name>
</gene>
<dbReference type="Proteomes" id="UP000834106">
    <property type="component" value="Chromosome 18"/>
</dbReference>
<organism evidence="4 5">
    <name type="scientific">Fraxinus pennsylvanica</name>
    <dbReference type="NCBI Taxonomy" id="56036"/>
    <lineage>
        <taxon>Eukaryota</taxon>
        <taxon>Viridiplantae</taxon>
        <taxon>Streptophyta</taxon>
        <taxon>Embryophyta</taxon>
        <taxon>Tracheophyta</taxon>
        <taxon>Spermatophyta</taxon>
        <taxon>Magnoliopsida</taxon>
        <taxon>eudicotyledons</taxon>
        <taxon>Gunneridae</taxon>
        <taxon>Pentapetalae</taxon>
        <taxon>asterids</taxon>
        <taxon>lamiids</taxon>
        <taxon>Lamiales</taxon>
        <taxon>Oleaceae</taxon>
        <taxon>Oleeae</taxon>
        <taxon>Fraxinus</taxon>
    </lineage>
</organism>
<evidence type="ECO:0000313" key="5">
    <source>
        <dbReference type="Proteomes" id="UP000834106"/>
    </source>
</evidence>
<evidence type="ECO:0000256" key="1">
    <source>
        <dbReference type="SAM" id="MobiDB-lite"/>
    </source>
</evidence>
<dbReference type="InterPro" id="IPR025486">
    <property type="entry name" value="DUF4378"/>
</dbReference>
<sequence>MTTGMVQEKNLEKQIEKQMGCMAGFLQIFDRNQILTGKHLYSPKRLPPPSGVLTSSESGTSAATSPVISMELGKPNKELPRVSPAEEMRSPAPELPPKSPLPLPILPTKDGTKSTWKFGKEAPRLSLDSRATTDAKGSLHPKEIRTSTPAYGGAENVMATDSQLNRSPSVIARLMGLEPLPASSNTETEKKTELRRSASESRVSRDIFHSRFIMDGNNFHLKQAIQSHSNISNYAVKDNGAFEFTHHADPFMYVNKVEERKGLNRGGVNPLTWKTPLHRKSFFDSGDIFPEPKQTVSIYGEIEKRLKMRGIDEPSKDLETLKQILEALQLKGLLHSRKPSEQSQISYSNFVYDQSPVVMVKPLRSPMASPTNRKPGNGYSPSNDRNQVRGIRRNLDLAGEVSPRTERNVGSPTRQARSSSAPARSECNEKRSNSLIKPKPLSVETRSRANESTQNQKLSRIHSPKLNARKTGSHQTVTNRSPRNKKSTAEIHQKEKITSIVTEDESSTVSESTASTSSQTDSERSKMAEHKDGRSLLDRCDKLLNSIAEMTATDSQPSPVSVLDSFESPSPSPITMKRRIDFKDESGELEEEIWTPVISPVQAKCEEISEDSDFVYMCDILKASQYLPEDSDIFMLLEKQQYLEGKDTSKVSRLERKLIFDTINEILDWNRQLPPWKSVSWTHENIWSEFQRIRERDTAEDLFETICGILKKDLAGDAINGWGDSPVEMSESVLDIERLIFKDLIGETIQDLALLASKSKLAGLPRKKLVFQRKGRDLCVFNSYH</sequence>
<feature type="compositionally biased region" description="Basic and acidic residues" evidence="1">
    <location>
        <begin position="521"/>
        <end position="534"/>
    </location>
</feature>
<feature type="compositionally biased region" description="Basic residues" evidence="1">
    <location>
        <begin position="459"/>
        <end position="472"/>
    </location>
</feature>